<sequence>MPQRPNNCAQSVPAQGHQMEYRPHPSKYLKDIPCFHDNTVPGKTPVVFFVNEHEPARHRNEAYKEVRHSEACYKAVGARAQIGILDKRDDYKCVRQNNGDGNKAVEDTPDNQRSHSN</sequence>
<dbReference type="EMBL" id="MU825425">
    <property type="protein sequence ID" value="KAJ7389753.1"/>
    <property type="molecule type" value="Genomic_DNA"/>
</dbReference>
<evidence type="ECO:0000256" key="1">
    <source>
        <dbReference type="SAM" id="MobiDB-lite"/>
    </source>
</evidence>
<accession>A0A9W9ZZ41</accession>
<feature type="compositionally biased region" description="Basic and acidic residues" evidence="1">
    <location>
        <begin position="103"/>
        <end position="117"/>
    </location>
</feature>
<comment type="caution">
    <text evidence="2">The sequence shown here is derived from an EMBL/GenBank/DDBJ whole genome shotgun (WGS) entry which is preliminary data.</text>
</comment>
<dbReference type="AlphaFoldDB" id="A0A9W9ZZ41"/>
<dbReference type="Proteomes" id="UP001163046">
    <property type="component" value="Unassembled WGS sequence"/>
</dbReference>
<feature type="compositionally biased region" description="Polar residues" evidence="1">
    <location>
        <begin position="1"/>
        <end position="13"/>
    </location>
</feature>
<evidence type="ECO:0000313" key="2">
    <source>
        <dbReference type="EMBL" id="KAJ7389753.1"/>
    </source>
</evidence>
<protein>
    <submittedName>
        <fullName evidence="2">Uncharacterized protein</fullName>
    </submittedName>
</protein>
<organism evidence="2 3">
    <name type="scientific">Desmophyllum pertusum</name>
    <dbReference type="NCBI Taxonomy" id="174260"/>
    <lineage>
        <taxon>Eukaryota</taxon>
        <taxon>Metazoa</taxon>
        <taxon>Cnidaria</taxon>
        <taxon>Anthozoa</taxon>
        <taxon>Hexacorallia</taxon>
        <taxon>Scleractinia</taxon>
        <taxon>Caryophylliina</taxon>
        <taxon>Caryophylliidae</taxon>
        <taxon>Desmophyllum</taxon>
    </lineage>
</organism>
<name>A0A9W9ZZ41_9CNID</name>
<proteinExistence type="predicted"/>
<feature type="region of interest" description="Disordered" evidence="1">
    <location>
        <begin position="96"/>
        <end position="117"/>
    </location>
</feature>
<feature type="region of interest" description="Disordered" evidence="1">
    <location>
        <begin position="1"/>
        <end position="21"/>
    </location>
</feature>
<evidence type="ECO:0000313" key="3">
    <source>
        <dbReference type="Proteomes" id="UP001163046"/>
    </source>
</evidence>
<gene>
    <name evidence="2" type="ORF">OS493_029173</name>
</gene>
<reference evidence="2" key="1">
    <citation type="submission" date="2023-01" db="EMBL/GenBank/DDBJ databases">
        <title>Genome assembly of the deep-sea coral Lophelia pertusa.</title>
        <authorList>
            <person name="Herrera S."/>
            <person name="Cordes E."/>
        </authorList>
    </citation>
    <scope>NUCLEOTIDE SEQUENCE</scope>
    <source>
        <strain evidence="2">USNM1676648</strain>
        <tissue evidence="2">Polyp</tissue>
    </source>
</reference>
<keyword evidence="3" id="KW-1185">Reference proteome</keyword>